<protein>
    <submittedName>
        <fullName evidence="1">Uncharacterized protein</fullName>
    </submittedName>
</protein>
<proteinExistence type="predicted"/>
<evidence type="ECO:0000313" key="2">
    <source>
        <dbReference type="Proteomes" id="UP001638806"/>
    </source>
</evidence>
<gene>
    <name evidence="1" type="ORF">ACCO45_003636</name>
</gene>
<dbReference type="Proteomes" id="UP001638806">
    <property type="component" value="Unassembled WGS sequence"/>
</dbReference>
<organism evidence="1 2">
    <name type="scientific">Purpureocillium lilacinum</name>
    <name type="common">Paecilomyces lilacinus</name>
    <dbReference type="NCBI Taxonomy" id="33203"/>
    <lineage>
        <taxon>Eukaryota</taxon>
        <taxon>Fungi</taxon>
        <taxon>Dikarya</taxon>
        <taxon>Ascomycota</taxon>
        <taxon>Pezizomycotina</taxon>
        <taxon>Sordariomycetes</taxon>
        <taxon>Hypocreomycetidae</taxon>
        <taxon>Hypocreales</taxon>
        <taxon>Ophiocordycipitaceae</taxon>
        <taxon>Purpureocillium</taxon>
    </lineage>
</organism>
<comment type="caution">
    <text evidence="1">The sequence shown here is derived from an EMBL/GenBank/DDBJ whole genome shotgun (WGS) entry which is preliminary data.</text>
</comment>
<sequence>MPKSLRSILGTSSRVTKPSRPAQPRQGTSTTSPSSPSPRKGTSNARGQQRRRRQHNDDDDDEDALFQDKLTDVGAVVKLLEEELTLRDVVQAMRYIRAHMFTPVPPTGFKSTRAAELLNYRAAVPPLVTLGHVNAVLVRASPTRTEREVVELVGRGVLRRVRVERRGGAGEALVEAADLEAMLRGRGAGGGMVSKETADAFLAFLARNPTAQTLAAEDLDGDDDTRPGRVPHERDARHAGDTLHVRPEDRTTLTSIEHVSRFASGTVSAVGGQNAIHLAGGGGGSGSGSSGRRIPTLPSSSSSLGATQPGSFRVAVPGHGRYLKLAEGSVDWIREALGRTRWGEAPESWLRERFEGGGCTARAGRSFGASSGSGCLGRRSGLGPLRCLRRAAWGGA</sequence>
<accession>A0ACC4E1A9</accession>
<reference evidence="1" key="1">
    <citation type="submission" date="2024-12" db="EMBL/GenBank/DDBJ databases">
        <title>Comparative genomics and development of molecular markers within Purpureocillium lilacinum and among Purpureocillium species.</title>
        <authorList>
            <person name="Yeh Z.-Y."/>
            <person name="Ni N.-T."/>
            <person name="Lo P.-H."/>
            <person name="Mushyakhwo K."/>
            <person name="Lin C.-F."/>
            <person name="Nai Y.-S."/>
        </authorList>
    </citation>
    <scope>NUCLEOTIDE SEQUENCE</scope>
    <source>
        <strain evidence="1">NCHU-NPUST-175</strain>
    </source>
</reference>
<dbReference type="EMBL" id="JBGNUJ010000003">
    <property type="protein sequence ID" value="KAL3962113.1"/>
    <property type="molecule type" value="Genomic_DNA"/>
</dbReference>
<name>A0ACC4E1A9_PURLI</name>
<keyword evidence="2" id="KW-1185">Reference proteome</keyword>
<evidence type="ECO:0000313" key="1">
    <source>
        <dbReference type="EMBL" id="KAL3962113.1"/>
    </source>
</evidence>